<name>A0A1B1Y898_9FLAO</name>
<keyword evidence="2" id="KW-1185">Reference proteome</keyword>
<dbReference type="AlphaFoldDB" id="A0A1B1Y898"/>
<dbReference type="Proteomes" id="UP000092967">
    <property type="component" value="Chromosome"/>
</dbReference>
<dbReference type="RefSeq" id="WP_068827666.1">
    <property type="nucleotide sequence ID" value="NZ_CP014224.1"/>
</dbReference>
<organism evidence="1 2">
    <name type="scientific">Wenyingzhuangia fucanilytica</name>
    <dbReference type="NCBI Taxonomy" id="1790137"/>
    <lineage>
        <taxon>Bacteria</taxon>
        <taxon>Pseudomonadati</taxon>
        <taxon>Bacteroidota</taxon>
        <taxon>Flavobacteriia</taxon>
        <taxon>Flavobacteriales</taxon>
        <taxon>Flavobacteriaceae</taxon>
        <taxon>Wenyingzhuangia</taxon>
    </lineage>
</organism>
<sequence length="241" mass="27540">MCTVTYVPSKKGFVFTSNRDEQKSRKTIAPSSYVEDGASLFYPKDEVAGGTWIGVAEHKRLVCLLNGGFVYHDPTIKFPKSRGVVVKSILTSKNLLNTLNTIDLNGVAPFTLIVVDWNNTSNIYELVWCRKEKKLTELSVEQPYIWSSSTLYTAEVKIQREEWFKKNLLALSADIKQKVLEFHQDENLGNQEISPKMKRDVVETVSTTMVIKNKEALLMEYHDYVNQEVLQYDDLFSAVKV</sequence>
<dbReference type="KEGG" id="wfu:AXE80_12045"/>
<dbReference type="OrthoDB" id="4380123at2"/>
<evidence type="ECO:0000313" key="2">
    <source>
        <dbReference type="Proteomes" id="UP000092967"/>
    </source>
</evidence>
<gene>
    <name evidence="1" type="ORF">AXE80_12045</name>
</gene>
<accession>A0A1B1Y898</accession>
<dbReference type="EMBL" id="CP014224">
    <property type="protein sequence ID" value="ANW96964.1"/>
    <property type="molecule type" value="Genomic_DNA"/>
</dbReference>
<evidence type="ECO:0008006" key="3">
    <source>
        <dbReference type="Google" id="ProtNLM"/>
    </source>
</evidence>
<dbReference type="InterPro" id="IPR008551">
    <property type="entry name" value="TANGO2"/>
</dbReference>
<protein>
    <recommendedName>
        <fullName evidence="3">NRDE family protein</fullName>
    </recommendedName>
</protein>
<dbReference type="Pfam" id="PF05742">
    <property type="entry name" value="TANGO2"/>
    <property type="match status" value="1"/>
</dbReference>
<proteinExistence type="predicted"/>
<dbReference type="STRING" id="1790137.AXE80_12045"/>
<evidence type="ECO:0000313" key="1">
    <source>
        <dbReference type="EMBL" id="ANW96964.1"/>
    </source>
</evidence>
<dbReference type="PANTHER" id="PTHR17985">
    <property type="entry name" value="SER/THR-RICH PROTEIN T10 IN DGCR REGION"/>
    <property type="match status" value="1"/>
</dbReference>
<reference evidence="1 2" key="1">
    <citation type="submission" date="2016-02" db="EMBL/GenBank/DDBJ databases">
        <authorList>
            <person name="Wen L."/>
            <person name="He K."/>
            <person name="Yang H."/>
        </authorList>
    </citation>
    <scope>NUCLEOTIDE SEQUENCE [LARGE SCALE GENOMIC DNA]</scope>
    <source>
        <strain evidence="1 2">CZ1127</strain>
    </source>
</reference>
<dbReference type="PANTHER" id="PTHR17985:SF8">
    <property type="entry name" value="TRANSPORT AND GOLGI ORGANIZATION PROTEIN 2 HOMOLOG"/>
    <property type="match status" value="1"/>
</dbReference>